<dbReference type="RefSeq" id="WP_136967084.1">
    <property type="nucleotide sequence ID" value="NZ_JARZHI010000003.1"/>
</dbReference>
<gene>
    <name evidence="1" type="ORF">QHF89_06060</name>
</gene>
<accession>A0ABT6NLC6</accession>
<dbReference type="EMBL" id="JARZHI010000003">
    <property type="protein sequence ID" value="MDI1429047.1"/>
    <property type="molecule type" value="Genomic_DNA"/>
</dbReference>
<evidence type="ECO:0000313" key="1">
    <source>
        <dbReference type="EMBL" id="MDI1429047.1"/>
    </source>
</evidence>
<evidence type="ECO:0000313" key="2">
    <source>
        <dbReference type="Proteomes" id="UP001160301"/>
    </source>
</evidence>
<keyword evidence="2" id="KW-1185">Reference proteome</keyword>
<name>A0ABT6NLC6_9BACT</name>
<proteinExistence type="predicted"/>
<dbReference type="Proteomes" id="UP001160301">
    <property type="component" value="Unassembled WGS sequence"/>
</dbReference>
<reference evidence="1 2" key="1">
    <citation type="submission" date="2023-04" db="EMBL/GenBank/DDBJ databases">
        <title>The genome sequence of Polyangium sorediatum DSM14670.</title>
        <authorList>
            <person name="Zhang X."/>
        </authorList>
    </citation>
    <scope>NUCLEOTIDE SEQUENCE [LARGE SCALE GENOMIC DNA]</scope>
    <source>
        <strain evidence="1 2">DSM 14670</strain>
    </source>
</reference>
<protein>
    <submittedName>
        <fullName evidence="1">Uncharacterized protein</fullName>
    </submittedName>
</protein>
<sequence length="179" mass="18851">MSAPSDHQKEEALEFVLGMLTGLGVMWGEEGFGALVAELARTVDEHAPHKEPRAPVPAEPFAAINEFRGRLGAALERLDLGQTERLCGELLDRMAAAEVPAVGERLRTLLEGVTPDALSPPAPRPVVAAVELLHTALGAAYGRAYDLAIVVGDTVIAARDRDGGTEIRPRAVGSEEGTG</sequence>
<organism evidence="1 2">
    <name type="scientific">Polyangium sorediatum</name>
    <dbReference type="NCBI Taxonomy" id="889274"/>
    <lineage>
        <taxon>Bacteria</taxon>
        <taxon>Pseudomonadati</taxon>
        <taxon>Myxococcota</taxon>
        <taxon>Polyangia</taxon>
        <taxon>Polyangiales</taxon>
        <taxon>Polyangiaceae</taxon>
        <taxon>Polyangium</taxon>
    </lineage>
</organism>
<comment type="caution">
    <text evidence="1">The sequence shown here is derived from an EMBL/GenBank/DDBJ whole genome shotgun (WGS) entry which is preliminary data.</text>
</comment>